<reference evidence="4 5" key="1">
    <citation type="submission" date="2016-05" db="EMBL/GenBank/DDBJ databases">
        <title>Nuclear genome of Blastocystis sp. subtype 1 NandII.</title>
        <authorList>
            <person name="Gentekaki E."/>
            <person name="Curtis B."/>
            <person name="Stairs C."/>
            <person name="Eme L."/>
            <person name="Herman E."/>
            <person name="Klimes V."/>
            <person name="Arias M.C."/>
            <person name="Elias M."/>
            <person name="Hilliou F."/>
            <person name="Klute M."/>
            <person name="Malik S.-B."/>
            <person name="Pightling A."/>
            <person name="Rachubinski R."/>
            <person name="Salas D."/>
            <person name="Schlacht A."/>
            <person name="Suga H."/>
            <person name="Archibald J."/>
            <person name="Ball S.G."/>
            <person name="Clark G."/>
            <person name="Dacks J."/>
            <person name="Van Der Giezen M."/>
            <person name="Tsaousis A."/>
            <person name="Roger A."/>
        </authorList>
    </citation>
    <scope>NUCLEOTIDE SEQUENCE [LARGE SCALE GENOMIC DNA]</scope>
    <source>
        <strain evidence="5">ATCC 50177 / NandII</strain>
    </source>
</reference>
<dbReference type="InterPro" id="IPR042099">
    <property type="entry name" value="ANL_N_sf"/>
</dbReference>
<dbReference type="OrthoDB" id="189102at2759"/>
<protein>
    <submittedName>
        <fullName evidence="4">Long-chain-fatty-acid--CoA ligase</fullName>
    </submittedName>
</protein>
<dbReference type="PANTHER" id="PTHR43272">
    <property type="entry name" value="LONG-CHAIN-FATTY-ACID--COA LIGASE"/>
    <property type="match status" value="1"/>
</dbReference>
<evidence type="ECO:0000313" key="4">
    <source>
        <dbReference type="EMBL" id="OAO16424.1"/>
    </source>
</evidence>
<dbReference type="GO" id="GO:0016020">
    <property type="term" value="C:membrane"/>
    <property type="evidence" value="ECO:0007669"/>
    <property type="project" value="TreeGrafter"/>
</dbReference>
<dbReference type="InterPro" id="IPR020845">
    <property type="entry name" value="AMP-binding_CS"/>
</dbReference>
<dbReference type="GO" id="GO:0005783">
    <property type="term" value="C:endoplasmic reticulum"/>
    <property type="evidence" value="ECO:0007669"/>
    <property type="project" value="TreeGrafter"/>
</dbReference>
<keyword evidence="4" id="KW-0436">Ligase</keyword>
<dbReference type="Pfam" id="PF00501">
    <property type="entry name" value="AMP-binding"/>
    <property type="match status" value="1"/>
</dbReference>
<evidence type="ECO:0000256" key="1">
    <source>
        <dbReference type="ARBA" id="ARBA00022741"/>
    </source>
</evidence>
<feature type="domain" description="AMP-dependent synthetase/ligase" evidence="3">
    <location>
        <begin position="81"/>
        <end position="523"/>
    </location>
</feature>
<dbReference type="InterPro" id="IPR000873">
    <property type="entry name" value="AMP-dep_synth/lig_dom"/>
</dbReference>
<keyword evidence="5" id="KW-1185">Reference proteome</keyword>
<dbReference type="GO" id="GO:0005524">
    <property type="term" value="F:ATP binding"/>
    <property type="evidence" value="ECO:0007669"/>
    <property type="project" value="UniProtKB-KW"/>
</dbReference>
<dbReference type="STRING" id="478820.A0A196SKH4"/>
<accession>A0A196SKH4</accession>
<dbReference type="PROSITE" id="PS00455">
    <property type="entry name" value="AMP_BINDING"/>
    <property type="match status" value="1"/>
</dbReference>
<name>A0A196SKH4_BLAHN</name>
<keyword evidence="2" id="KW-0067">ATP-binding</keyword>
<evidence type="ECO:0000259" key="3">
    <source>
        <dbReference type="Pfam" id="PF00501"/>
    </source>
</evidence>
<dbReference type="AlphaFoldDB" id="A0A196SKH4"/>
<dbReference type="Proteomes" id="UP000078348">
    <property type="component" value="Unassembled WGS sequence"/>
</dbReference>
<organism evidence="4 5">
    <name type="scientific">Blastocystis sp. subtype 1 (strain ATCC 50177 / NandII)</name>
    <dbReference type="NCBI Taxonomy" id="478820"/>
    <lineage>
        <taxon>Eukaryota</taxon>
        <taxon>Sar</taxon>
        <taxon>Stramenopiles</taxon>
        <taxon>Bigyra</taxon>
        <taxon>Opalozoa</taxon>
        <taxon>Opalinata</taxon>
        <taxon>Blastocystidae</taxon>
        <taxon>Blastocystis</taxon>
    </lineage>
</organism>
<dbReference type="Gene3D" id="3.40.50.12780">
    <property type="entry name" value="N-terminal domain of ligase-like"/>
    <property type="match status" value="1"/>
</dbReference>
<evidence type="ECO:0000256" key="2">
    <source>
        <dbReference type="ARBA" id="ARBA00022840"/>
    </source>
</evidence>
<comment type="caution">
    <text evidence="4">The sequence shown here is derived from an EMBL/GenBank/DDBJ whole genome shotgun (WGS) entry which is preliminary data.</text>
</comment>
<dbReference type="SUPFAM" id="SSF56801">
    <property type="entry name" value="Acetyl-CoA synthetase-like"/>
    <property type="match status" value="1"/>
</dbReference>
<keyword evidence="1" id="KW-0547">Nucleotide-binding</keyword>
<dbReference type="GO" id="GO:0004467">
    <property type="term" value="F:long-chain fatty acid-CoA ligase activity"/>
    <property type="evidence" value="ECO:0007669"/>
    <property type="project" value="TreeGrafter"/>
</dbReference>
<dbReference type="EMBL" id="LXWW01000081">
    <property type="protein sequence ID" value="OAO16424.1"/>
    <property type="molecule type" value="Genomic_DNA"/>
</dbReference>
<proteinExistence type="predicted"/>
<gene>
    <name evidence="4" type="ORF">AV274_1853</name>
</gene>
<sequence>MGSTYSLIEDKKSFSIVMPGTEDLATGSGAIRRHYACANGLEKSYSPYVNTLYENFLHAYNMGPDANFVGWRPIVNGEAQAYTFYTYAEAKVKIEAYSRALAKHDLLSQTQGFEKRSDGTPIRTIGHFMKNSMPLIISEFAVWRLNGTVVPLYDTLGIEAIAHVCCEAELKTVLCNPASAALLLRSINDCPEKYEALKNIIIANGEATEEIKTMAAERKITLYSFEALIEEGMPLPDPELPKVEGSDFCMICYTSGTTGTPKGALFSHINLVSVGAVCRGYIYEMSHFGRNDYYISYLPMAHAFEHFMQTACIAAGMGIGFSQGDTRKIVDDFKALRPSVFASVPRLLERIIGKVKDEVAHRSWVVRAMWNVAYARKKMYIMRYNTNHCPVWDALVFRPILRAVGLDNVRAMVTGSAPITADNLLFLRILFQTNVLQGLGATETSGGACVSLPKDFNTFDHCGCPIRAMEAKLISVPEMGYLITDKWHGRVVDKDGKVVNEGVPCSGRGEVCFRGYNVIKGYYRQPAINEATFDADGWYHSGDIAIWNQYGGLQIVDRKKDIFKLSQGEYISPDKVSGVYQACPVVGNLFVYGDSYQSFLVAVVIPSEHHLRECLKSRGIKEEGVSFADLCKMPEVKAVVFDEMNKVANQSKLVGFEKIKNIYLDCEHWTIENGMLTPTMKLKRQVSKNKYMEVIQELYKEGMYNPNAAKH</sequence>
<dbReference type="PANTHER" id="PTHR43272:SF33">
    <property type="entry name" value="AMP-BINDING DOMAIN-CONTAINING PROTEIN-RELATED"/>
    <property type="match status" value="1"/>
</dbReference>
<evidence type="ECO:0000313" key="5">
    <source>
        <dbReference type="Proteomes" id="UP000078348"/>
    </source>
</evidence>